<feature type="region of interest" description="Disordered" evidence="1">
    <location>
        <begin position="527"/>
        <end position="546"/>
    </location>
</feature>
<accession>A0A4U0XHK0</accession>
<feature type="region of interest" description="Disordered" evidence="1">
    <location>
        <begin position="652"/>
        <end position="692"/>
    </location>
</feature>
<comment type="caution">
    <text evidence="2">The sequence shown here is derived from an EMBL/GenBank/DDBJ whole genome shotgun (WGS) entry which is preliminary data.</text>
</comment>
<evidence type="ECO:0000256" key="1">
    <source>
        <dbReference type="SAM" id="MobiDB-lite"/>
    </source>
</evidence>
<gene>
    <name evidence="2" type="ORF">B0A49_03869</name>
</gene>
<evidence type="ECO:0000313" key="3">
    <source>
        <dbReference type="Proteomes" id="UP000308768"/>
    </source>
</evidence>
<feature type="compositionally biased region" description="Polar residues" evidence="1">
    <location>
        <begin position="585"/>
        <end position="599"/>
    </location>
</feature>
<dbReference type="Proteomes" id="UP000308768">
    <property type="component" value="Unassembled WGS sequence"/>
</dbReference>
<feature type="compositionally biased region" description="Polar residues" evidence="1">
    <location>
        <begin position="607"/>
        <end position="617"/>
    </location>
</feature>
<feature type="region of interest" description="Disordered" evidence="1">
    <location>
        <begin position="585"/>
        <end position="640"/>
    </location>
</feature>
<proteinExistence type="predicted"/>
<feature type="compositionally biased region" description="Polar residues" evidence="1">
    <location>
        <begin position="653"/>
        <end position="673"/>
    </location>
</feature>
<organism evidence="2 3">
    <name type="scientific">Cryomyces minteri</name>
    <dbReference type="NCBI Taxonomy" id="331657"/>
    <lineage>
        <taxon>Eukaryota</taxon>
        <taxon>Fungi</taxon>
        <taxon>Dikarya</taxon>
        <taxon>Ascomycota</taxon>
        <taxon>Pezizomycotina</taxon>
        <taxon>Dothideomycetes</taxon>
        <taxon>Dothideomycetes incertae sedis</taxon>
        <taxon>Cryomyces</taxon>
    </lineage>
</organism>
<protein>
    <submittedName>
        <fullName evidence="2">Uncharacterized protein</fullName>
    </submittedName>
</protein>
<dbReference type="EMBL" id="NAJN01000282">
    <property type="protein sequence ID" value="TKA75607.1"/>
    <property type="molecule type" value="Genomic_DNA"/>
</dbReference>
<dbReference type="AlphaFoldDB" id="A0A4U0XHK0"/>
<dbReference type="OrthoDB" id="5384020at2759"/>
<sequence length="751" mass="81977">MGRQAYLMRLALGRSALEPLEQDELLRFQNTDIGDQIIQTDDPAGLLQLPQSTAGQHVQRYDERGHPIDPSLRTSARAMRNAQNEVLAIVGVCERDAPGTMHRTPDVTPSSRLVKETPDYRGLEDRRGHDICLCAQLLYQFGGSRISAFLARILVFRIPSSALFLGILRADIIQSGAHRFVLAGVPSGLAYDVFKVALDSLIEYSTNTLDQKLLAMRISKRNRNRSHVFVLWLDRILKAFSRVALYPFLAYSNLQALYLIPARSRYPLVRSFVPFSTSSPVRSLPLPSACDLRSFSLWLMSGLSSPMIVHLICWGLSPYEFTAISPPGMIEPNRADGLKEEEGKEEEEELMDAELAGVQSNTSVIRNLVMIRNGIFHLLGWTYARPRSFTSNGPAGNGNQLVPPSTEDARLPVPVPLETSDRFHAQSLQPRRPHHATSLSTAPAAYLIHEIDDHLYSILMIPFHAIMLRSLAINFLTSGSAPGANAAASPPISSSCRVFKHSSIPTSSNQTPYNSQTNNLKILNITAMTDRNSPPPSGSPPSRRRASFAGQTFADLFGRKDSTSANAGPITTAAAQANRRRLSVTTLGLSGSPNQTSPFGSLRSRGESISSANSGSIDESAIEDHDTATTSQPTTPFARRMSFGARALRDVKTTGSGNVNGRASVNKAVSSPTAKGRESDAGGEGFNWSENLRNRAERSSIAGVSTGPSSPPHQRAKSVAVMEPPVREMPKVANVPDHFQERILKGDFYMD</sequence>
<reference evidence="2 3" key="1">
    <citation type="submission" date="2017-03" db="EMBL/GenBank/DDBJ databases">
        <title>Genomes of endolithic fungi from Antarctica.</title>
        <authorList>
            <person name="Coleine C."/>
            <person name="Masonjones S."/>
            <person name="Stajich J.E."/>
        </authorList>
    </citation>
    <scope>NUCLEOTIDE SEQUENCE [LARGE SCALE GENOMIC DNA]</scope>
    <source>
        <strain evidence="2 3">CCFEE 5187</strain>
    </source>
</reference>
<name>A0A4U0XHK0_9PEZI</name>
<keyword evidence="3" id="KW-1185">Reference proteome</keyword>
<evidence type="ECO:0000313" key="2">
    <source>
        <dbReference type="EMBL" id="TKA75607.1"/>
    </source>
</evidence>